<sequence>MSNTFTTSFSSSFGGVLGVSAVEHFHPNGQDILQMQKNLLPKPFKIACLESLQFSSQLYILLGDDHGRLLIFDFSKLEFVSFVKFITLPFNPYK</sequence>
<dbReference type="VEuPathDB" id="AmoebaDB:FDP41_005226"/>
<evidence type="ECO:0000313" key="1">
    <source>
        <dbReference type="EMBL" id="KAF0975899.1"/>
    </source>
</evidence>
<accession>A0A6A5BSM5</accession>
<comment type="caution">
    <text evidence="1">The sequence shown here is derived from an EMBL/GenBank/DDBJ whole genome shotgun (WGS) entry which is preliminary data.</text>
</comment>
<dbReference type="RefSeq" id="XP_044560612.1">
    <property type="nucleotide sequence ID" value="XM_044708728.1"/>
</dbReference>
<gene>
    <name evidence="1" type="ORF">FDP41_005226</name>
</gene>
<dbReference type="VEuPathDB" id="AmoebaDB:NF0101100"/>
<proteinExistence type="predicted"/>
<protein>
    <submittedName>
        <fullName evidence="1">Uncharacterized protein</fullName>
    </submittedName>
</protein>
<keyword evidence="2" id="KW-1185">Reference proteome</keyword>
<dbReference type="EMBL" id="VFQX01000043">
    <property type="protein sequence ID" value="KAF0975899.1"/>
    <property type="molecule type" value="Genomic_DNA"/>
</dbReference>
<name>A0A6A5BSM5_NAEFO</name>
<organism evidence="1 2">
    <name type="scientific">Naegleria fowleri</name>
    <name type="common">Brain eating amoeba</name>
    <dbReference type="NCBI Taxonomy" id="5763"/>
    <lineage>
        <taxon>Eukaryota</taxon>
        <taxon>Discoba</taxon>
        <taxon>Heterolobosea</taxon>
        <taxon>Tetramitia</taxon>
        <taxon>Eutetramitia</taxon>
        <taxon>Vahlkampfiidae</taxon>
        <taxon>Naegleria</taxon>
    </lineage>
</organism>
<dbReference type="AlphaFoldDB" id="A0A6A5BSM5"/>
<evidence type="ECO:0000313" key="2">
    <source>
        <dbReference type="Proteomes" id="UP000444721"/>
    </source>
</evidence>
<dbReference type="VEuPathDB" id="AmoebaDB:NfTy_052570"/>
<dbReference type="Proteomes" id="UP000444721">
    <property type="component" value="Unassembled WGS sequence"/>
</dbReference>
<reference evidence="1 2" key="1">
    <citation type="journal article" date="2019" name="Sci. Rep.">
        <title>Nanopore sequencing improves the draft genome of the human pathogenic amoeba Naegleria fowleri.</title>
        <authorList>
            <person name="Liechti N."/>
            <person name="Schurch N."/>
            <person name="Bruggmann R."/>
            <person name="Wittwer M."/>
        </authorList>
    </citation>
    <scope>NUCLEOTIDE SEQUENCE [LARGE SCALE GENOMIC DNA]</scope>
    <source>
        <strain evidence="1 2">ATCC 30894</strain>
    </source>
</reference>
<dbReference type="GeneID" id="68112444"/>